<comment type="cofactor">
    <cofactor evidence="3">
        <name>Zn(2+)</name>
        <dbReference type="ChEBI" id="CHEBI:29105"/>
    </cofactor>
</comment>
<dbReference type="PANTHER" id="PTHR34448">
    <property type="entry name" value="AMINOPEPTIDASE"/>
    <property type="match status" value="1"/>
</dbReference>
<gene>
    <name evidence="10" type="ORF">LC087_03505</name>
</gene>
<dbReference type="RefSeq" id="WP_226539736.1">
    <property type="nucleotide sequence ID" value="NZ_CP129013.1"/>
</dbReference>
<evidence type="ECO:0000256" key="3">
    <source>
        <dbReference type="ARBA" id="ARBA00001947"/>
    </source>
</evidence>
<dbReference type="GO" id="GO:0004177">
    <property type="term" value="F:aminopeptidase activity"/>
    <property type="evidence" value="ECO:0007669"/>
    <property type="project" value="UniProtKB-KW"/>
</dbReference>
<dbReference type="EMBL" id="CP129013">
    <property type="protein sequence ID" value="WLR43273.1"/>
    <property type="molecule type" value="Genomic_DNA"/>
</dbReference>
<dbReference type="Gene3D" id="3.40.1830.10">
    <property type="entry name" value="Thermophilic metalloprotease (M29)"/>
    <property type="match status" value="1"/>
</dbReference>
<evidence type="ECO:0000256" key="8">
    <source>
        <dbReference type="ARBA" id="ARBA00022801"/>
    </source>
</evidence>
<proteinExistence type="inferred from homology"/>
<evidence type="ECO:0000256" key="1">
    <source>
        <dbReference type="ARBA" id="ARBA00001941"/>
    </source>
</evidence>
<keyword evidence="7" id="KW-0479">Metal-binding</keyword>
<dbReference type="Proteomes" id="UP001197974">
    <property type="component" value="Chromosome"/>
</dbReference>
<keyword evidence="6" id="KW-0645">Protease</keyword>
<evidence type="ECO:0000256" key="4">
    <source>
        <dbReference type="ARBA" id="ARBA00008236"/>
    </source>
</evidence>
<comment type="similarity">
    <text evidence="4">Belongs to the peptidase M29 family.</text>
</comment>
<accession>A0ABY9JXN2</accession>
<name>A0ABY9JXN2_9BACI</name>
<protein>
    <submittedName>
        <fullName evidence="10">Aminopeptidase</fullName>
    </submittedName>
</protein>
<dbReference type="InterPro" id="IPR035097">
    <property type="entry name" value="M29_N-terminal"/>
</dbReference>
<evidence type="ECO:0000256" key="6">
    <source>
        <dbReference type="ARBA" id="ARBA00022670"/>
    </source>
</evidence>
<evidence type="ECO:0000256" key="7">
    <source>
        <dbReference type="ARBA" id="ARBA00022723"/>
    </source>
</evidence>
<dbReference type="SUPFAM" id="SSF144052">
    <property type="entry name" value="Thermophilic metalloprotease-like"/>
    <property type="match status" value="1"/>
</dbReference>
<dbReference type="InterPro" id="IPR052170">
    <property type="entry name" value="M29_Exopeptidase"/>
</dbReference>
<evidence type="ECO:0000313" key="11">
    <source>
        <dbReference type="Proteomes" id="UP001197974"/>
    </source>
</evidence>
<reference evidence="10 11" key="1">
    <citation type="submission" date="2023-06" db="EMBL/GenBank/DDBJ databases">
        <title>Five Gram-positive bacteria isolated from mangrove sediments in Shenzhen, Guangdong, China.</title>
        <authorList>
            <person name="Yu S."/>
            <person name="Zheng W."/>
            <person name="Huang Y."/>
        </authorList>
    </citation>
    <scope>NUCLEOTIDE SEQUENCE [LARGE SCALE GENOMIC DNA]</scope>
    <source>
        <strain evidence="10 11">SaN35-3</strain>
    </source>
</reference>
<evidence type="ECO:0000313" key="10">
    <source>
        <dbReference type="EMBL" id="WLR43273.1"/>
    </source>
</evidence>
<evidence type="ECO:0000256" key="2">
    <source>
        <dbReference type="ARBA" id="ARBA00001946"/>
    </source>
</evidence>
<evidence type="ECO:0000256" key="5">
    <source>
        <dbReference type="ARBA" id="ARBA00022438"/>
    </source>
</evidence>
<keyword evidence="9" id="KW-0482">Metalloprotease</keyword>
<comment type="cofactor">
    <cofactor evidence="2">
        <name>Mg(2+)</name>
        <dbReference type="ChEBI" id="CHEBI:18420"/>
    </cofactor>
</comment>
<dbReference type="PRINTS" id="PR00919">
    <property type="entry name" value="THERMOPTASE"/>
</dbReference>
<comment type="cofactor">
    <cofactor evidence="1">
        <name>Co(2+)</name>
        <dbReference type="ChEBI" id="CHEBI:48828"/>
    </cofactor>
</comment>
<dbReference type="Pfam" id="PF02073">
    <property type="entry name" value="Peptidase_M29"/>
    <property type="match status" value="1"/>
</dbReference>
<keyword evidence="11" id="KW-1185">Reference proteome</keyword>
<dbReference type="PANTHER" id="PTHR34448:SF3">
    <property type="entry name" value="AMINOPEPTIDASE AMPS"/>
    <property type="match status" value="1"/>
</dbReference>
<keyword evidence="8" id="KW-0378">Hydrolase</keyword>
<sequence length="410" mass="46218">MTSFEQKLEKYAELIVSVGLNIQKDQTLFIDAPVESPEFVRFVVKKAYERGAKEVRLDWYDDQASRIKFELAPASSFTEFPSYKALEKEELAKEGAAYLHITSSDPDYLKGIDSSKISSFQKAKGKELETFRQYMQNEKISWTIAAAATEGWANKVFSNEPKEQRLSFLWDAIFSTTRSHEEDPVKAWENHSKSLQEKKEYLNSKRYKALHYKAKGTDLSIELPKDHIWTTAESKNEHGHGFIKNIPTEEVFTSPSMYGVNGTVSSSKPLSYAGNIIDEFQLTFKNGRVIAAKAKQGEEILQSLVDTDEGSHYLGEIALVPHDSPISNSNILFFNTLFDENASNHLALGAAFPFCLKDGVKMTKEQLAEKGLNDSLTHVDFMVGTADMDIDGELEDGTLEPIFRNGNWAF</sequence>
<dbReference type="InterPro" id="IPR000787">
    <property type="entry name" value="Peptidase_M29"/>
</dbReference>
<keyword evidence="5 10" id="KW-0031">Aminopeptidase</keyword>
<organism evidence="10 11">
    <name type="scientific">Bacillus carboniphilus</name>
    <dbReference type="NCBI Taxonomy" id="86663"/>
    <lineage>
        <taxon>Bacteria</taxon>
        <taxon>Bacillati</taxon>
        <taxon>Bacillota</taxon>
        <taxon>Bacilli</taxon>
        <taxon>Bacillales</taxon>
        <taxon>Bacillaceae</taxon>
        <taxon>Bacillus</taxon>
    </lineage>
</organism>
<evidence type="ECO:0000256" key="9">
    <source>
        <dbReference type="ARBA" id="ARBA00023049"/>
    </source>
</evidence>